<sequence>MMKKKNIHRKLLTLISCFQYDERLITVLFIYQTALKANSNTASLKKQLICWHIKQNLLRSGKRNGKLTVFGIAHFSKTNIITKYFMTKQQKLKKERNRSDITKGIKQIIIKTKSHHFNDEVEEEKIFLRMT</sequence>
<proteinExistence type="predicted"/>
<reference evidence="1 2" key="1">
    <citation type="submission" date="2015-04" db="EMBL/GenBank/DDBJ databases">
        <authorList>
            <person name="Syromyatnikov M.Y."/>
            <person name="Popov V.N."/>
        </authorList>
    </citation>
    <scope>NUCLEOTIDE SEQUENCE [LARGE SCALE GENOMIC DNA]</scope>
</reference>
<name>A0A1J1IEL1_9DIPT</name>
<dbReference type="EMBL" id="CVRI01000048">
    <property type="protein sequence ID" value="CRK98711.1"/>
    <property type="molecule type" value="Genomic_DNA"/>
</dbReference>
<gene>
    <name evidence="1" type="ORF">CLUMA_CG012258</name>
</gene>
<evidence type="ECO:0000313" key="1">
    <source>
        <dbReference type="EMBL" id="CRK98711.1"/>
    </source>
</evidence>
<keyword evidence="2" id="KW-1185">Reference proteome</keyword>
<organism evidence="1 2">
    <name type="scientific">Clunio marinus</name>
    <dbReference type="NCBI Taxonomy" id="568069"/>
    <lineage>
        <taxon>Eukaryota</taxon>
        <taxon>Metazoa</taxon>
        <taxon>Ecdysozoa</taxon>
        <taxon>Arthropoda</taxon>
        <taxon>Hexapoda</taxon>
        <taxon>Insecta</taxon>
        <taxon>Pterygota</taxon>
        <taxon>Neoptera</taxon>
        <taxon>Endopterygota</taxon>
        <taxon>Diptera</taxon>
        <taxon>Nematocera</taxon>
        <taxon>Chironomoidea</taxon>
        <taxon>Chironomidae</taxon>
        <taxon>Clunio</taxon>
    </lineage>
</organism>
<dbReference type="Proteomes" id="UP000183832">
    <property type="component" value="Unassembled WGS sequence"/>
</dbReference>
<accession>A0A1J1IEL1</accession>
<evidence type="ECO:0000313" key="2">
    <source>
        <dbReference type="Proteomes" id="UP000183832"/>
    </source>
</evidence>
<dbReference type="AlphaFoldDB" id="A0A1J1IEL1"/>
<protein>
    <submittedName>
        <fullName evidence="1">CLUMA_CG012258, isoform A</fullName>
    </submittedName>
</protein>